<reference evidence="1" key="2">
    <citation type="journal article" date="2015" name="Data Brief">
        <title>Shoot transcriptome of the giant reed, Arundo donax.</title>
        <authorList>
            <person name="Barrero R.A."/>
            <person name="Guerrero F.D."/>
            <person name="Moolhuijzen P."/>
            <person name="Goolsby J.A."/>
            <person name="Tidwell J."/>
            <person name="Bellgard S.E."/>
            <person name="Bellgard M.I."/>
        </authorList>
    </citation>
    <scope>NUCLEOTIDE SEQUENCE</scope>
    <source>
        <tissue evidence="1">Shoot tissue taken approximately 20 cm above the soil surface</tissue>
    </source>
</reference>
<protein>
    <submittedName>
        <fullName evidence="1">Uncharacterized protein</fullName>
    </submittedName>
</protein>
<proteinExistence type="predicted"/>
<sequence>MLKHSGLLLQPISDYHAING</sequence>
<accession>A0A0A8YA28</accession>
<name>A0A0A8YA28_ARUDO</name>
<evidence type="ECO:0000313" key="1">
    <source>
        <dbReference type="EMBL" id="JAD22193.1"/>
    </source>
</evidence>
<dbReference type="EMBL" id="GBRH01275702">
    <property type="protein sequence ID" value="JAD22193.1"/>
    <property type="molecule type" value="Transcribed_RNA"/>
</dbReference>
<organism evidence="1">
    <name type="scientific">Arundo donax</name>
    <name type="common">Giant reed</name>
    <name type="synonym">Donax arundinaceus</name>
    <dbReference type="NCBI Taxonomy" id="35708"/>
    <lineage>
        <taxon>Eukaryota</taxon>
        <taxon>Viridiplantae</taxon>
        <taxon>Streptophyta</taxon>
        <taxon>Embryophyta</taxon>
        <taxon>Tracheophyta</taxon>
        <taxon>Spermatophyta</taxon>
        <taxon>Magnoliopsida</taxon>
        <taxon>Liliopsida</taxon>
        <taxon>Poales</taxon>
        <taxon>Poaceae</taxon>
        <taxon>PACMAD clade</taxon>
        <taxon>Arundinoideae</taxon>
        <taxon>Arundineae</taxon>
        <taxon>Arundo</taxon>
    </lineage>
</organism>
<reference evidence="1" key="1">
    <citation type="submission" date="2014-09" db="EMBL/GenBank/DDBJ databases">
        <authorList>
            <person name="Magalhaes I.L.F."/>
            <person name="Oliveira U."/>
            <person name="Santos F.R."/>
            <person name="Vidigal T.H.D.A."/>
            <person name="Brescovit A.D."/>
            <person name="Santos A.J."/>
        </authorList>
    </citation>
    <scope>NUCLEOTIDE SEQUENCE</scope>
    <source>
        <tissue evidence="1">Shoot tissue taken approximately 20 cm above the soil surface</tissue>
    </source>
</reference>
<dbReference type="AlphaFoldDB" id="A0A0A8YA28"/>